<evidence type="ECO:0000256" key="9">
    <source>
        <dbReference type="ARBA" id="ARBA00033342"/>
    </source>
</evidence>
<dbReference type="EMBL" id="JAVDVX010000003">
    <property type="protein sequence ID" value="MDR7090189.1"/>
    <property type="molecule type" value="Genomic_DNA"/>
</dbReference>
<keyword evidence="10" id="KW-0732">Signal</keyword>
<dbReference type="InterPro" id="IPR025488">
    <property type="entry name" value="DUF4380"/>
</dbReference>
<comment type="similarity">
    <text evidence="2">Belongs to the OXA1/ALB3/YidC family. Type 1 subfamily.</text>
</comment>
<evidence type="ECO:0000313" key="12">
    <source>
        <dbReference type="Proteomes" id="UP001253595"/>
    </source>
</evidence>
<organism evidence="11 12">
    <name type="scientific">Cellvibrio fibrivorans</name>
    <dbReference type="NCBI Taxonomy" id="126350"/>
    <lineage>
        <taxon>Bacteria</taxon>
        <taxon>Pseudomonadati</taxon>
        <taxon>Pseudomonadota</taxon>
        <taxon>Gammaproteobacteria</taxon>
        <taxon>Cellvibrionales</taxon>
        <taxon>Cellvibrionaceae</taxon>
        <taxon>Cellvibrio</taxon>
    </lineage>
</organism>
<dbReference type="Proteomes" id="UP001253595">
    <property type="component" value="Unassembled WGS sequence"/>
</dbReference>
<evidence type="ECO:0000256" key="10">
    <source>
        <dbReference type="SAM" id="SignalP"/>
    </source>
</evidence>
<evidence type="ECO:0000256" key="7">
    <source>
        <dbReference type="ARBA" id="ARBA00023186"/>
    </source>
</evidence>
<dbReference type="RefSeq" id="WP_310072318.1">
    <property type="nucleotide sequence ID" value="NZ_JAVDVX010000003.1"/>
</dbReference>
<gene>
    <name evidence="11" type="ORF">J2X05_002211</name>
</gene>
<evidence type="ECO:0000256" key="5">
    <source>
        <dbReference type="ARBA" id="ARBA00022475"/>
    </source>
</evidence>
<dbReference type="Pfam" id="PF14315">
    <property type="entry name" value="DUF4380"/>
    <property type="match status" value="1"/>
</dbReference>
<comment type="subcellular location">
    <subcellularLocation>
        <location evidence="1">Cell membrane</location>
        <topology evidence="1">Multi-pass membrane protein</topology>
    </subcellularLocation>
</comment>
<keyword evidence="12" id="KW-1185">Reference proteome</keyword>
<name>A0ABU1UYC1_9GAMM</name>
<dbReference type="Gene3D" id="2.70.98.90">
    <property type="match status" value="1"/>
</dbReference>
<evidence type="ECO:0000256" key="3">
    <source>
        <dbReference type="ARBA" id="ARBA00015325"/>
    </source>
</evidence>
<feature type="chain" id="PRO_5045763544" description="Membrane protein insertase YidC" evidence="10">
    <location>
        <begin position="20"/>
        <end position="311"/>
    </location>
</feature>
<proteinExistence type="inferred from homology"/>
<dbReference type="PROSITE" id="PS51257">
    <property type="entry name" value="PROKAR_LIPOPROTEIN"/>
    <property type="match status" value="1"/>
</dbReference>
<comment type="caution">
    <text evidence="11">The sequence shown here is derived from an EMBL/GenBank/DDBJ whole genome shotgun (WGS) entry which is preliminary data.</text>
</comment>
<evidence type="ECO:0000313" key="11">
    <source>
        <dbReference type="EMBL" id="MDR7090189.1"/>
    </source>
</evidence>
<sequence>MSKCYSLIAFLAISVALFGCGKSNEAEQLPVFCKQDGSRLYIKQGNISMEVMPKVAARVSSLKYDGHEILVGIADPDQITDWGTVFWSSPQSEWSWPPVETLDSKPYTLGSQEDRLVLTSDIDKKTGYQFTKTYMPTGDDRISVTYRITNHSDHKKNVAPLEVTRLPPSGDLFYPRGDTDPISGIFYPLDVQNIDDLTWYHYDAKKIRTDHHKVMQDGKEGWVAYVDKGYLLVKEFADNPPAAIAPGEREIEIFTHVEHIFIEMKQQGASVALAPGEHLDWTVVWHVKKLPEDLAKNPEPAALATYVRSLL</sequence>
<feature type="signal peptide" evidence="10">
    <location>
        <begin position="1"/>
        <end position="19"/>
    </location>
</feature>
<evidence type="ECO:0000256" key="4">
    <source>
        <dbReference type="ARBA" id="ARBA00022448"/>
    </source>
</evidence>
<evidence type="ECO:0000256" key="8">
    <source>
        <dbReference type="ARBA" id="ARBA00033245"/>
    </source>
</evidence>
<accession>A0ABU1UYC1</accession>
<keyword evidence="5" id="KW-0472">Membrane</keyword>
<keyword evidence="5" id="KW-1003">Cell membrane</keyword>
<evidence type="ECO:0000256" key="1">
    <source>
        <dbReference type="ARBA" id="ARBA00004651"/>
    </source>
</evidence>
<evidence type="ECO:0000256" key="2">
    <source>
        <dbReference type="ARBA" id="ARBA00010527"/>
    </source>
</evidence>
<protein>
    <recommendedName>
        <fullName evidence="3">Membrane protein insertase YidC</fullName>
    </recommendedName>
    <alternativeName>
        <fullName evidence="9">Foldase YidC</fullName>
    </alternativeName>
    <alternativeName>
        <fullName evidence="8">Membrane integrase YidC</fullName>
    </alternativeName>
</protein>
<evidence type="ECO:0000256" key="6">
    <source>
        <dbReference type="ARBA" id="ARBA00022927"/>
    </source>
</evidence>
<reference evidence="11 12" key="1">
    <citation type="submission" date="2023-07" db="EMBL/GenBank/DDBJ databases">
        <title>Sorghum-associated microbial communities from plants grown in Nebraska, USA.</title>
        <authorList>
            <person name="Schachtman D."/>
        </authorList>
    </citation>
    <scope>NUCLEOTIDE SEQUENCE [LARGE SCALE GENOMIC DNA]</scope>
    <source>
        <strain evidence="11 12">BE190</strain>
    </source>
</reference>
<dbReference type="InterPro" id="IPR038221">
    <property type="entry name" value="YidC_periplasmic_sf"/>
</dbReference>
<keyword evidence="6" id="KW-0653">Protein transport</keyword>
<keyword evidence="4" id="KW-0813">Transport</keyword>
<keyword evidence="7" id="KW-0143">Chaperone</keyword>